<dbReference type="KEGG" id="pti:PHATRDRAFT_41548"/>
<evidence type="ECO:0000256" key="2">
    <source>
        <dbReference type="SAM" id="SignalP"/>
    </source>
</evidence>
<evidence type="ECO:0000313" key="4">
    <source>
        <dbReference type="Proteomes" id="UP000000759"/>
    </source>
</evidence>
<keyword evidence="2" id="KW-0732">Signal</keyword>
<feature type="transmembrane region" description="Helical" evidence="1">
    <location>
        <begin position="209"/>
        <end position="226"/>
    </location>
</feature>
<dbReference type="RefSeq" id="XP_002185491.1">
    <property type="nucleotide sequence ID" value="XM_002185455.1"/>
</dbReference>
<gene>
    <name evidence="3" type="ORF">PHATRDRAFT_41548</name>
</gene>
<keyword evidence="1" id="KW-0472">Membrane</keyword>
<accession>B7GEI1</accession>
<dbReference type="HOGENOM" id="CLU_1221722_0_0_1"/>
<name>B7GEI1_PHATC</name>
<dbReference type="Proteomes" id="UP000000759">
    <property type="component" value="Chromosome 31"/>
</dbReference>
<dbReference type="AlphaFoldDB" id="B7GEI1"/>
<feature type="chain" id="PRO_5002856090" evidence="2">
    <location>
        <begin position="21"/>
        <end position="227"/>
    </location>
</feature>
<keyword evidence="1" id="KW-0812">Transmembrane</keyword>
<feature type="transmembrane region" description="Helical" evidence="1">
    <location>
        <begin position="119"/>
        <end position="137"/>
    </location>
</feature>
<feature type="transmembrane region" description="Helical" evidence="1">
    <location>
        <begin position="185"/>
        <end position="203"/>
    </location>
</feature>
<dbReference type="PaxDb" id="2850-Phatr41548"/>
<feature type="signal peptide" evidence="2">
    <location>
        <begin position="1"/>
        <end position="20"/>
    </location>
</feature>
<feature type="transmembrane region" description="Helical" evidence="1">
    <location>
        <begin position="81"/>
        <end position="98"/>
    </location>
</feature>
<protein>
    <submittedName>
        <fullName evidence="3">Uncharacterized protein</fullName>
    </submittedName>
</protein>
<organism evidence="3 4">
    <name type="scientific">Phaeodactylum tricornutum (strain CCAP 1055/1)</name>
    <dbReference type="NCBI Taxonomy" id="556484"/>
    <lineage>
        <taxon>Eukaryota</taxon>
        <taxon>Sar</taxon>
        <taxon>Stramenopiles</taxon>
        <taxon>Ochrophyta</taxon>
        <taxon>Bacillariophyta</taxon>
        <taxon>Bacillariophyceae</taxon>
        <taxon>Bacillariophycidae</taxon>
        <taxon>Naviculales</taxon>
        <taxon>Phaeodactylaceae</taxon>
        <taxon>Phaeodactylum</taxon>
    </lineage>
</organism>
<reference evidence="4" key="2">
    <citation type="submission" date="2008-08" db="EMBL/GenBank/DDBJ databases">
        <authorList>
            <consortium name="Diatom Consortium"/>
            <person name="Grigoriev I."/>
            <person name="Grimwood J."/>
            <person name="Kuo A."/>
            <person name="Otillar R.P."/>
            <person name="Salamov A."/>
            <person name="Detter J.C."/>
            <person name="Lindquist E."/>
            <person name="Shapiro H."/>
            <person name="Lucas S."/>
            <person name="Glavina del Rio T."/>
            <person name="Pitluck S."/>
            <person name="Rokhsar D."/>
            <person name="Bowler C."/>
        </authorList>
    </citation>
    <scope>GENOME REANNOTATION</scope>
    <source>
        <strain evidence="4">CCAP 1055/1</strain>
    </source>
</reference>
<proteinExistence type="predicted"/>
<evidence type="ECO:0000313" key="3">
    <source>
        <dbReference type="EMBL" id="EEC42978.1"/>
    </source>
</evidence>
<sequence length="227" mass="24567">MTKLLCNFALISSLFVSVHSFAPYHHRTINLPKISNEIHSSSTIMSGLPSPHNLAGKLIPTLPGIPSSSISSVVSSYPGDLVLIAFMACLPLVLNEILNDVVPKKFRSFTNQFDAAARISGILYGMFLFDAVFAHVLGRQAVVGKQISSVLFLLAWWLPSRLSIVRLVKPKVEWMQNGSETERGLLNRLGALAVYLGATVVATKSLSMSVSQAMGYAVMPALVAILK</sequence>
<evidence type="ECO:0000256" key="1">
    <source>
        <dbReference type="SAM" id="Phobius"/>
    </source>
</evidence>
<reference evidence="3 4" key="1">
    <citation type="journal article" date="2008" name="Nature">
        <title>The Phaeodactylum genome reveals the evolutionary history of diatom genomes.</title>
        <authorList>
            <person name="Bowler C."/>
            <person name="Allen A.E."/>
            <person name="Badger J.H."/>
            <person name="Grimwood J."/>
            <person name="Jabbari K."/>
            <person name="Kuo A."/>
            <person name="Maheswari U."/>
            <person name="Martens C."/>
            <person name="Maumus F."/>
            <person name="Otillar R.P."/>
            <person name="Rayko E."/>
            <person name="Salamov A."/>
            <person name="Vandepoele K."/>
            <person name="Beszteri B."/>
            <person name="Gruber A."/>
            <person name="Heijde M."/>
            <person name="Katinka M."/>
            <person name="Mock T."/>
            <person name="Valentin K."/>
            <person name="Verret F."/>
            <person name="Berges J.A."/>
            <person name="Brownlee C."/>
            <person name="Cadoret J.P."/>
            <person name="Chiovitti A."/>
            <person name="Choi C.J."/>
            <person name="Coesel S."/>
            <person name="De Martino A."/>
            <person name="Detter J.C."/>
            <person name="Durkin C."/>
            <person name="Falciatore A."/>
            <person name="Fournet J."/>
            <person name="Haruta M."/>
            <person name="Huysman M.J."/>
            <person name="Jenkins B.D."/>
            <person name="Jiroutova K."/>
            <person name="Jorgensen R.E."/>
            <person name="Joubert Y."/>
            <person name="Kaplan A."/>
            <person name="Kroger N."/>
            <person name="Kroth P.G."/>
            <person name="La Roche J."/>
            <person name="Lindquist E."/>
            <person name="Lommer M."/>
            <person name="Martin-Jezequel V."/>
            <person name="Lopez P.J."/>
            <person name="Lucas S."/>
            <person name="Mangogna M."/>
            <person name="McGinnis K."/>
            <person name="Medlin L.K."/>
            <person name="Montsant A."/>
            <person name="Oudot-Le Secq M.P."/>
            <person name="Napoli C."/>
            <person name="Obornik M."/>
            <person name="Parker M.S."/>
            <person name="Petit J.L."/>
            <person name="Porcel B.M."/>
            <person name="Poulsen N."/>
            <person name="Robison M."/>
            <person name="Rychlewski L."/>
            <person name="Rynearson T.A."/>
            <person name="Schmutz J."/>
            <person name="Shapiro H."/>
            <person name="Siaut M."/>
            <person name="Stanley M."/>
            <person name="Sussman M.R."/>
            <person name="Taylor A.R."/>
            <person name="Vardi A."/>
            <person name="von Dassow P."/>
            <person name="Vyverman W."/>
            <person name="Willis A."/>
            <person name="Wyrwicz L.S."/>
            <person name="Rokhsar D.S."/>
            <person name="Weissenbach J."/>
            <person name="Armbrust E.V."/>
            <person name="Green B.R."/>
            <person name="Van de Peer Y."/>
            <person name="Grigoriev I.V."/>
        </authorList>
    </citation>
    <scope>NUCLEOTIDE SEQUENCE [LARGE SCALE GENOMIC DNA]</scope>
    <source>
        <strain evidence="3 4">CCAP 1055/1</strain>
    </source>
</reference>
<dbReference type="InParanoid" id="B7GEI1"/>
<keyword evidence="4" id="KW-1185">Reference proteome</keyword>
<feature type="transmembrane region" description="Helical" evidence="1">
    <location>
        <begin position="143"/>
        <end position="164"/>
    </location>
</feature>
<keyword evidence="1" id="KW-1133">Transmembrane helix</keyword>
<dbReference type="GeneID" id="7199356"/>
<dbReference type="EMBL" id="CM000633">
    <property type="protein sequence ID" value="EEC42978.1"/>
    <property type="molecule type" value="Genomic_DNA"/>
</dbReference>